<keyword evidence="2" id="KW-1185">Reference proteome</keyword>
<name>A0ABT2GJC0_9MICO</name>
<sequence>MRAVEEGEPGAWIVPRVGRWGSVGGVAGRGFEAYARVLHPVQGDDRSGTQLGPRSWGEVARRTGRVVHPLAQWHRVAGVDELRGDVELDGWRVTAPPTGRLDPRLLAALVPALAAATTSDAVTLAVWEGWGDGVVFAGPRFELPGRDYGLIEGRLGELADPAWPWQAGIGWRSPFEGPMPQLIWPGDRAWIVASEIDWDSTIVAGGRALVDAVLALGHLGELGQLGRLGELEAFEVSEDDSLMSDSDRINLA</sequence>
<evidence type="ECO:0000313" key="2">
    <source>
        <dbReference type="Proteomes" id="UP001165580"/>
    </source>
</evidence>
<accession>A0ABT2GJC0</accession>
<dbReference type="RefSeq" id="WP_259487821.1">
    <property type="nucleotide sequence ID" value="NZ_JANTEZ010000010.1"/>
</dbReference>
<evidence type="ECO:0000313" key="1">
    <source>
        <dbReference type="EMBL" id="MCS5716322.1"/>
    </source>
</evidence>
<reference evidence="1" key="1">
    <citation type="submission" date="2022-08" db="EMBL/GenBank/DDBJ databases">
        <authorList>
            <person name="Deng Y."/>
            <person name="Han X.-F."/>
            <person name="Zhang Y.-Q."/>
        </authorList>
    </citation>
    <scope>NUCLEOTIDE SEQUENCE</scope>
    <source>
        <strain evidence="1">CPCC 205716</strain>
    </source>
</reference>
<comment type="caution">
    <text evidence="1">The sequence shown here is derived from an EMBL/GenBank/DDBJ whole genome shotgun (WGS) entry which is preliminary data.</text>
</comment>
<gene>
    <name evidence="1" type="ORF">NVV95_17380</name>
</gene>
<dbReference type="EMBL" id="JANTEZ010000010">
    <property type="protein sequence ID" value="MCS5716322.1"/>
    <property type="molecule type" value="Genomic_DNA"/>
</dbReference>
<proteinExistence type="predicted"/>
<dbReference type="Proteomes" id="UP001165580">
    <property type="component" value="Unassembled WGS sequence"/>
</dbReference>
<organism evidence="1 2">
    <name type="scientific">Herbiconiux gentiana</name>
    <dbReference type="NCBI Taxonomy" id="2970912"/>
    <lineage>
        <taxon>Bacteria</taxon>
        <taxon>Bacillati</taxon>
        <taxon>Actinomycetota</taxon>
        <taxon>Actinomycetes</taxon>
        <taxon>Micrococcales</taxon>
        <taxon>Microbacteriaceae</taxon>
        <taxon>Herbiconiux</taxon>
    </lineage>
</organism>
<protein>
    <submittedName>
        <fullName evidence="1">Uncharacterized protein</fullName>
    </submittedName>
</protein>